<dbReference type="Pfam" id="PF00501">
    <property type="entry name" value="AMP-binding"/>
    <property type="match status" value="1"/>
</dbReference>
<comment type="caution">
    <text evidence="10">The sequence shown here is derived from an EMBL/GenBank/DDBJ whole genome shotgun (WGS) entry which is preliminary data.</text>
</comment>
<protein>
    <submittedName>
        <fullName evidence="10">Acyl carrier</fullName>
    </submittedName>
</protein>
<comment type="pathway">
    <text evidence="1">Phytoalexin biosynthesis; 3,4',5-trihydroxystilbene biosynthesis; 3,4',5-trihydroxystilbene from trans-4-coumarate: step 1/2.</text>
</comment>
<dbReference type="EMBL" id="CACTIH010007458">
    <property type="protein sequence ID" value="CAA3013937.1"/>
    <property type="molecule type" value="Genomic_DNA"/>
</dbReference>
<dbReference type="Pfam" id="PF00550">
    <property type="entry name" value="PP-binding"/>
    <property type="match status" value="1"/>
</dbReference>
<name>A0A8S0UES6_OLEEU</name>
<dbReference type="SUPFAM" id="SSF56634">
    <property type="entry name" value="Heme-dependent catalase-like"/>
    <property type="match status" value="1"/>
</dbReference>
<dbReference type="Gramene" id="OE9A114699T1">
    <property type="protein sequence ID" value="OE9A114699C1"/>
    <property type="gene ID" value="OE9A114699"/>
</dbReference>
<organism evidence="10 11">
    <name type="scientific">Olea europaea subsp. europaea</name>
    <dbReference type="NCBI Taxonomy" id="158383"/>
    <lineage>
        <taxon>Eukaryota</taxon>
        <taxon>Viridiplantae</taxon>
        <taxon>Streptophyta</taxon>
        <taxon>Embryophyta</taxon>
        <taxon>Tracheophyta</taxon>
        <taxon>Spermatophyta</taxon>
        <taxon>Magnoliopsida</taxon>
        <taxon>eudicotyledons</taxon>
        <taxon>Gunneridae</taxon>
        <taxon>Pentapetalae</taxon>
        <taxon>asterids</taxon>
        <taxon>lamiids</taxon>
        <taxon>Lamiales</taxon>
        <taxon>Oleaceae</taxon>
        <taxon>Oleeae</taxon>
        <taxon>Olea</taxon>
    </lineage>
</organism>
<evidence type="ECO:0000256" key="4">
    <source>
        <dbReference type="ARBA" id="ARBA00022598"/>
    </source>
</evidence>
<feature type="domain" description="Carrier" evidence="9">
    <location>
        <begin position="1107"/>
        <end position="1184"/>
    </location>
</feature>
<feature type="transmembrane region" description="Helical" evidence="8">
    <location>
        <begin position="1503"/>
        <end position="1526"/>
    </location>
</feature>
<dbReference type="CDD" id="cd05931">
    <property type="entry name" value="FAAL"/>
    <property type="match status" value="1"/>
</dbReference>
<dbReference type="GO" id="GO:0006631">
    <property type="term" value="P:fatty acid metabolic process"/>
    <property type="evidence" value="ECO:0007669"/>
    <property type="project" value="UniProtKB-KW"/>
</dbReference>
<gene>
    <name evidence="10" type="ORF">OLEA9_A114699</name>
</gene>
<dbReference type="PRINTS" id="PR00419">
    <property type="entry name" value="ADXRDTASE"/>
</dbReference>
<dbReference type="Pfam" id="PF23024">
    <property type="entry name" value="AMP-dom_DIP2-like"/>
    <property type="match status" value="1"/>
</dbReference>
<feature type="transmembrane region" description="Helical" evidence="8">
    <location>
        <begin position="1264"/>
        <end position="1292"/>
    </location>
</feature>
<keyword evidence="8" id="KW-0472">Membrane</keyword>
<evidence type="ECO:0000256" key="2">
    <source>
        <dbReference type="ARBA" id="ARBA00022450"/>
    </source>
</evidence>
<dbReference type="InterPro" id="IPR040097">
    <property type="entry name" value="FAAL/FAAC"/>
</dbReference>
<dbReference type="Gene3D" id="2.40.180.10">
    <property type="entry name" value="Catalase core domain"/>
    <property type="match status" value="1"/>
</dbReference>
<dbReference type="GO" id="GO:0008610">
    <property type="term" value="P:lipid biosynthetic process"/>
    <property type="evidence" value="ECO:0007669"/>
    <property type="project" value="InterPro"/>
</dbReference>
<dbReference type="PROSITE" id="PS00012">
    <property type="entry name" value="PHOSPHOPANTETHEINE"/>
    <property type="match status" value="1"/>
</dbReference>
<dbReference type="GO" id="GO:0009698">
    <property type="term" value="P:phenylpropanoid metabolic process"/>
    <property type="evidence" value="ECO:0007669"/>
    <property type="project" value="UniProtKB-KW"/>
</dbReference>
<feature type="transmembrane region" description="Helical" evidence="8">
    <location>
        <begin position="2112"/>
        <end position="2132"/>
    </location>
</feature>
<evidence type="ECO:0000256" key="7">
    <source>
        <dbReference type="ARBA" id="ARBA00023098"/>
    </source>
</evidence>
<dbReference type="InterPro" id="IPR036736">
    <property type="entry name" value="ACP-like_sf"/>
</dbReference>
<evidence type="ECO:0000313" key="11">
    <source>
        <dbReference type="Proteomes" id="UP000594638"/>
    </source>
</evidence>
<keyword evidence="3" id="KW-0597">Phosphoprotein</keyword>
<dbReference type="SUPFAM" id="SSF47336">
    <property type="entry name" value="ACP-like"/>
    <property type="match status" value="1"/>
</dbReference>
<dbReference type="Gene3D" id="3.30.300.30">
    <property type="match status" value="1"/>
</dbReference>
<feature type="transmembrane region" description="Helical" evidence="8">
    <location>
        <begin position="1220"/>
        <end position="1243"/>
    </location>
</feature>
<feature type="transmembrane region" description="Helical" evidence="8">
    <location>
        <begin position="2144"/>
        <end position="2166"/>
    </location>
</feature>
<proteinExistence type="predicted"/>
<dbReference type="Proteomes" id="UP000594638">
    <property type="component" value="Unassembled WGS sequence"/>
</dbReference>
<evidence type="ECO:0000256" key="1">
    <source>
        <dbReference type="ARBA" id="ARBA00004930"/>
    </source>
</evidence>
<keyword evidence="8" id="KW-0812">Transmembrane</keyword>
<dbReference type="Gene3D" id="3.30.70.1990">
    <property type="match status" value="1"/>
</dbReference>
<dbReference type="SUPFAM" id="SSF51161">
    <property type="entry name" value="Trimeric LpxA-like enzymes"/>
    <property type="match status" value="3"/>
</dbReference>
<dbReference type="InterPro" id="IPR009081">
    <property type="entry name" value="PP-bd_ACP"/>
</dbReference>
<dbReference type="PROSITE" id="PS50075">
    <property type="entry name" value="CARRIER"/>
    <property type="match status" value="1"/>
</dbReference>
<keyword evidence="4" id="KW-0436">Ligase</keyword>
<dbReference type="InterPro" id="IPR042099">
    <property type="entry name" value="ANL_N_sf"/>
</dbReference>
<evidence type="ECO:0000256" key="5">
    <source>
        <dbReference type="ARBA" id="ARBA00022832"/>
    </source>
</evidence>
<keyword evidence="5" id="KW-0276">Fatty acid metabolism</keyword>
<dbReference type="InterPro" id="IPR045851">
    <property type="entry name" value="AMP-bd_C_sf"/>
</dbReference>
<evidence type="ECO:0000256" key="6">
    <source>
        <dbReference type="ARBA" id="ARBA00023051"/>
    </source>
</evidence>
<dbReference type="Gene3D" id="3.50.50.60">
    <property type="entry name" value="FAD/NAD(P)-binding domain"/>
    <property type="match status" value="1"/>
</dbReference>
<dbReference type="Gene3D" id="3.40.50.12780">
    <property type="entry name" value="N-terminal domain of ligase-like"/>
    <property type="match status" value="1"/>
</dbReference>
<dbReference type="Gramene" id="OE9A114699T2">
    <property type="protein sequence ID" value="OE9A114699C2"/>
    <property type="gene ID" value="OE9A114699"/>
</dbReference>
<evidence type="ECO:0000256" key="3">
    <source>
        <dbReference type="ARBA" id="ARBA00022553"/>
    </source>
</evidence>
<dbReference type="InterPro" id="IPR006162">
    <property type="entry name" value="Ppantetheine_attach_site"/>
</dbReference>
<dbReference type="SUPFAM" id="SSF56801">
    <property type="entry name" value="Acetyl-CoA synthetase-like"/>
    <property type="match status" value="1"/>
</dbReference>
<keyword evidence="2" id="KW-0596">Phosphopantetheine</keyword>
<dbReference type="PROSITE" id="PS00455">
    <property type="entry name" value="AMP_BINDING"/>
    <property type="match status" value="1"/>
</dbReference>
<feature type="transmembrane region" description="Helical" evidence="8">
    <location>
        <begin position="1538"/>
        <end position="1562"/>
    </location>
</feature>
<dbReference type="GO" id="GO:0020037">
    <property type="term" value="F:heme binding"/>
    <property type="evidence" value="ECO:0007669"/>
    <property type="project" value="InterPro"/>
</dbReference>
<evidence type="ECO:0000259" key="9">
    <source>
        <dbReference type="PROSITE" id="PS50075"/>
    </source>
</evidence>
<feature type="transmembrane region" description="Helical" evidence="8">
    <location>
        <begin position="1470"/>
        <end position="1491"/>
    </location>
</feature>
<dbReference type="PANTHER" id="PTHR22754">
    <property type="entry name" value="DISCO-INTERACTING PROTEIN 2 DIP2 -RELATED"/>
    <property type="match status" value="1"/>
</dbReference>
<dbReference type="SUPFAM" id="SSF51905">
    <property type="entry name" value="FAD/NAD(P)-binding domain"/>
    <property type="match status" value="1"/>
</dbReference>
<reference evidence="10 11" key="1">
    <citation type="submission" date="2019-12" db="EMBL/GenBank/DDBJ databases">
        <authorList>
            <person name="Alioto T."/>
            <person name="Alioto T."/>
            <person name="Gomez Garrido J."/>
        </authorList>
    </citation>
    <scope>NUCLEOTIDE SEQUENCE [LARGE SCALE GENOMIC DNA]</scope>
</reference>
<evidence type="ECO:0000313" key="10">
    <source>
        <dbReference type="EMBL" id="CAA3013937.1"/>
    </source>
</evidence>
<dbReference type="Gene3D" id="1.10.405.20">
    <property type="match status" value="1"/>
</dbReference>
<dbReference type="GO" id="GO:0016874">
    <property type="term" value="F:ligase activity"/>
    <property type="evidence" value="ECO:0007669"/>
    <property type="project" value="UniProtKB-KW"/>
</dbReference>
<evidence type="ECO:0000256" key="8">
    <source>
        <dbReference type="SAM" id="Phobius"/>
    </source>
</evidence>
<keyword evidence="11" id="KW-1185">Reference proteome</keyword>
<accession>A0A8S0UES6</accession>
<dbReference type="InterPro" id="IPR020835">
    <property type="entry name" value="Catalase_sf"/>
</dbReference>
<keyword evidence="7" id="KW-0443">Lipid metabolism</keyword>
<dbReference type="InterPro" id="IPR036188">
    <property type="entry name" value="FAD/NAD-bd_sf"/>
</dbReference>
<keyword evidence="8" id="KW-1133">Transmembrane helix</keyword>
<dbReference type="Gene3D" id="2.160.10.10">
    <property type="entry name" value="Hexapeptide repeat proteins"/>
    <property type="match status" value="1"/>
</dbReference>
<dbReference type="InterPro" id="IPR020845">
    <property type="entry name" value="AMP-binding_CS"/>
</dbReference>
<dbReference type="PANTHER" id="PTHR22754:SF32">
    <property type="entry name" value="DISCO-INTERACTING PROTEIN 2"/>
    <property type="match status" value="1"/>
</dbReference>
<keyword evidence="6" id="KW-0587">Phenylpropanoid metabolism</keyword>
<dbReference type="Pfam" id="PF13450">
    <property type="entry name" value="NAD_binding_8"/>
    <property type="match status" value="1"/>
</dbReference>
<dbReference type="InterPro" id="IPR000873">
    <property type="entry name" value="AMP-dep_synth/lig_dom"/>
</dbReference>
<dbReference type="InterPro" id="IPR011004">
    <property type="entry name" value="Trimer_LpxA-like_sf"/>
</dbReference>
<dbReference type="InterPro" id="IPR025110">
    <property type="entry name" value="AMP-bd_C"/>
</dbReference>
<dbReference type="Gene3D" id="1.10.1200.10">
    <property type="entry name" value="ACP-like"/>
    <property type="match status" value="1"/>
</dbReference>
<sequence>MEPGLSIEDQFSKLHPCFPPDSRIAIVGAGPSGLSAAYALCKLGYSDVTVFEKERSPGGMCESVDIEGRIYDLGGQVLAANSAPSVFHLAREIGAETEEMDTHKFALIDNSTGDLREMKLVEDYVSVISLTLKIQDKAKVSGRIGVHAVSEIAPDLTPEYLKGQGFQSVPKSVIYGYTASGYGYVQDMPYAYIHEFTRTSMAGKIRRFKGGYMSVWKKLSEYMPIKFFPNTEVQSIKRSSSSIRVDAKNERGDEQVMEFDKIIISGAFPFNNGKFYRSPSSNITEFSSNRMDMSELEMELFSKVQTIDYYTTVLKIKGLKHIPKGFYYFDKFMDDPAAIGNPVAMQKFYDDTDIFLFWSYGNSADIQGSKVEEMAMNAVISMGGQIEEVVLQRRFKYFPHVNSEEMKDGFYNKLEFLLQGQQNTYFVSGLMAFELTERNSSYAMELVRKHFANNNPVPSYPYVKRLLMLKPNRTLVPKQLDESSGVQFPDLSSLDAYLQYWASHSATQSKTLYTWINEKGRIAAQRTYKELHNNASEISYKLLTSQKPTIKPGDRVLLVYIPGLDFVDAFFGCLRAGVIPVPTIPPEPSQKGGQALLHVVNIAKSCNAVAILSTLSYHITVMAVSAKNMVFLKGNNKCSLRWPDLPWLYTDSYVKKAKFSSSGNDVSKIYEPLSDDLCFLQFTSGSTGDAKGVIITHGGLIHNVKLMRRRYRSTSNTVLVSWLPQYHDMGLIGGLFTSMVSGGSAILFSPLTFIRNPLLWLQTISTYHATHSAGPNFAFELLVRRLESNKSQSFDLSSLIFLMIAAEPIRATTLRKFLKLTQSFGLSQEVLSPGYGLAENCVYVSSAYGEGKEIMVDWQDRVCCGYINSDDEDVDIKIVDPETGIELSEKEGEVWIRSPSSGVGYWGMEELSEKTYRNEIYDHPGKKYMRTGDLGRIIDGKLFITGRIKDLIIVAGRNIYSSDIEKTVEISSELIRPGCCAAVGVPKEILMSKGISVQEITDEVGLVVIAEVREVKPALKEIMRHIQTCVAEEHGIVAASIVLIKPRSISKTTSGKIKRFECLKKFADGALNIVDQLVAGEKLPDPSTEHILQSQITPDHPSVNFSINKRDIINFLMELLSEMTGTSTVEMSATESLVSYGIDSIGVVRAAQKLSDFLGVSVGAIDIFTATCIDDLANFAENLLKKSRPQSVASSTHSTETKSKSKSTSAILKASPTHKLGIWLFQLIALAYVSFLLIFPAYLSVSTFTHWIYAGHNPMHTSLYFGYLISLACAPLAWILCIFFTSIAIGFFGSPYLQPNYALFPEMSIWSVEFAKWWALHKVQEVSSKVLAVHLRGTVFINYWFRMLGAKIPSSAVLDTIDISDPFLVSIGEEAVLAEGVLIQSHEVKNGILNLYPTRIGSRSSVGPYALIQKGAVVEDGAEILALNSGEGGNSEAKVFNAESFQKGKTVQHSLHKNSGNSVTIIQQFFGIYMIGFLSSLSAAMSYLIYLQIMQKPPSLHHFSFFCLSGAFHWLPYTIVACAVMFTSIPSNPIDFAVAIAMAYATYGLLLCFFTCLLNYCISGKQDLYKAPFRTFLLRQIMIACHVRFTKFLTGTEAFCVYLRCLGTKVGRHCSIRAINPVTNPKLISVADGVHLGDFSRIIPGYYTSNGYVQGKIEIQDNSVAGCQSLVLPGSVLEKDVILGALSVAPMSSVLQSGGVFVGSPTPVMVKNAIHSFDERLEEMDMKYKKVLGNLAANLAGTTLKVNSRYFHRIGAAGKGFLRLYNNIPTLPDHEIFSPGKQYSIVIRHSNCLSSDDDARLDPRGAAIRILSSNAEQTSPLLDLTLKTGNAFHARTIGDFATWLVCGAAAREEHVKHAPHIRDAMWSSLRTADSYTELHYYSNICRLFRFTDGQEMYVKFKLRPFDRKFDEDTGKVEPRGVLPPETGAIPRDENDKRPLLFLEDDFQRRVNSPEKVRYVLQLHTRSVPEDENTRENALDITKPWDETEFRVIDVGEVTIDEVLTKEESEKLEFNPFLRCREVDVIRATSCNQSASMDHGRSIVYAICQHLRNKKPLPEAWKMFLDKSDVKVDLSGCPMAAAFENKNAREVTLARPWYVTLWLMSGQPFLQTFLPYFLMGLVIFAPLNCIFYVNKITMTKMYWLLPIFWLSSGILGGLVCAVSKWILVGRKKDGKVEPIWSAGIFMDTTWQAIRTLVEEYFMEMTGGSFLFGIWMKLMGAEIAWKEGVYVDSMGAILNPELIRIEEYGCLEREALLFGHIYEGEEGKVKYGKIVVRKGAFVGSRAVAMPGVTLDNGATLGALSLAMKGEFVK</sequence>
<dbReference type="OrthoDB" id="69964at2759"/>